<dbReference type="SUPFAM" id="SSF56059">
    <property type="entry name" value="Glutathione synthetase ATP-binding domain-like"/>
    <property type="match status" value="1"/>
</dbReference>
<dbReference type="EMBL" id="SJPY01000012">
    <property type="protein sequence ID" value="TWU34145.1"/>
    <property type="molecule type" value="Genomic_DNA"/>
</dbReference>
<dbReference type="PANTHER" id="PTHR21621:SF0">
    <property type="entry name" value="BETA-CITRYLGLUTAMATE SYNTHASE B-RELATED"/>
    <property type="match status" value="1"/>
</dbReference>
<name>A0A5C6DD21_9BACT</name>
<evidence type="ECO:0000259" key="5">
    <source>
        <dbReference type="PROSITE" id="PS50975"/>
    </source>
</evidence>
<dbReference type="NCBIfam" id="TIGR00768">
    <property type="entry name" value="rimK_fam"/>
    <property type="match status" value="1"/>
</dbReference>
<dbReference type="InterPro" id="IPR013651">
    <property type="entry name" value="ATP-grasp_RimK-type"/>
</dbReference>
<accession>A0A5C6DD21</accession>
<keyword evidence="2 4" id="KW-0547">Nucleotide-binding</keyword>
<dbReference type="PANTHER" id="PTHR21621">
    <property type="entry name" value="RIBOSOMAL PROTEIN S6 MODIFICATION PROTEIN"/>
    <property type="match status" value="1"/>
</dbReference>
<dbReference type="InterPro" id="IPR011761">
    <property type="entry name" value="ATP-grasp"/>
</dbReference>
<keyword evidence="1" id="KW-0479">Metal-binding</keyword>
<proteinExistence type="predicted"/>
<organism evidence="6 7">
    <name type="scientific">Novipirellula aureliae</name>
    <dbReference type="NCBI Taxonomy" id="2527966"/>
    <lineage>
        <taxon>Bacteria</taxon>
        <taxon>Pseudomonadati</taxon>
        <taxon>Planctomycetota</taxon>
        <taxon>Planctomycetia</taxon>
        <taxon>Pirellulales</taxon>
        <taxon>Pirellulaceae</taxon>
        <taxon>Novipirellula</taxon>
    </lineage>
</organism>
<dbReference type="Gene3D" id="3.30.470.20">
    <property type="entry name" value="ATP-grasp fold, B domain"/>
    <property type="match status" value="1"/>
</dbReference>
<dbReference type="AlphaFoldDB" id="A0A5C6DD21"/>
<evidence type="ECO:0000256" key="3">
    <source>
        <dbReference type="ARBA" id="ARBA00022840"/>
    </source>
</evidence>
<dbReference type="InterPro" id="IPR004666">
    <property type="entry name" value="Rp_bS6_RimK/Lys_biosynth_LsyX"/>
</dbReference>
<keyword evidence="3 4" id="KW-0067">ATP-binding</keyword>
<dbReference type="GO" id="GO:0046872">
    <property type="term" value="F:metal ion binding"/>
    <property type="evidence" value="ECO:0007669"/>
    <property type="project" value="UniProtKB-KW"/>
</dbReference>
<evidence type="ECO:0000313" key="6">
    <source>
        <dbReference type="EMBL" id="TWU34145.1"/>
    </source>
</evidence>
<keyword evidence="7" id="KW-1185">Reference proteome</keyword>
<evidence type="ECO:0000256" key="4">
    <source>
        <dbReference type="PROSITE-ProRule" id="PRU00409"/>
    </source>
</evidence>
<dbReference type="Gene3D" id="3.30.1490.20">
    <property type="entry name" value="ATP-grasp fold, A domain"/>
    <property type="match status" value="1"/>
</dbReference>
<dbReference type="GO" id="GO:0005737">
    <property type="term" value="C:cytoplasm"/>
    <property type="evidence" value="ECO:0007669"/>
    <property type="project" value="TreeGrafter"/>
</dbReference>
<dbReference type="Gene3D" id="3.40.50.20">
    <property type="match status" value="1"/>
</dbReference>
<dbReference type="InterPro" id="IPR013815">
    <property type="entry name" value="ATP_grasp_subdomain_1"/>
</dbReference>
<dbReference type="Pfam" id="PF08443">
    <property type="entry name" value="RimK"/>
    <property type="match status" value="1"/>
</dbReference>
<evidence type="ECO:0000313" key="7">
    <source>
        <dbReference type="Proteomes" id="UP000315471"/>
    </source>
</evidence>
<reference evidence="6 7" key="1">
    <citation type="submission" date="2019-02" db="EMBL/GenBank/DDBJ databases">
        <title>Deep-cultivation of Planctomycetes and their phenomic and genomic characterization uncovers novel biology.</title>
        <authorList>
            <person name="Wiegand S."/>
            <person name="Jogler M."/>
            <person name="Boedeker C."/>
            <person name="Pinto D."/>
            <person name="Vollmers J."/>
            <person name="Rivas-Marin E."/>
            <person name="Kohn T."/>
            <person name="Peeters S.H."/>
            <person name="Heuer A."/>
            <person name="Rast P."/>
            <person name="Oberbeckmann S."/>
            <person name="Bunk B."/>
            <person name="Jeske O."/>
            <person name="Meyerdierks A."/>
            <person name="Storesund J.E."/>
            <person name="Kallscheuer N."/>
            <person name="Luecker S."/>
            <person name="Lage O.M."/>
            <person name="Pohl T."/>
            <person name="Merkel B.J."/>
            <person name="Hornburger P."/>
            <person name="Mueller R.-W."/>
            <person name="Bruemmer F."/>
            <person name="Labrenz M."/>
            <person name="Spormann A.M."/>
            <person name="Op Den Camp H."/>
            <person name="Overmann J."/>
            <person name="Amann R."/>
            <person name="Jetten M.S.M."/>
            <person name="Mascher T."/>
            <person name="Medema M.H."/>
            <person name="Devos D.P."/>
            <person name="Kaster A.-K."/>
            <person name="Ovreas L."/>
            <person name="Rohde M."/>
            <person name="Galperin M.Y."/>
            <person name="Jogler C."/>
        </authorList>
    </citation>
    <scope>NUCLEOTIDE SEQUENCE [LARGE SCALE GENOMIC DNA]</scope>
    <source>
        <strain evidence="6 7">Q31b</strain>
    </source>
</reference>
<feature type="domain" description="ATP-grasp" evidence="5">
    <location>
        <begin position="119"/>
        <end position="299"/>
    </location>
</feature>
<sequence length="314" mass="34323">MVDDRRRILVLGAGDGWHSNQLKAAVAMDRRYELTFCQYESLFASVGRSARMSLGCNSYSPSALPLDSFDAVLARTMPAGSLEKITLRLSVLHALAAVSVPVINSPRGLELAIDKFSTLAYAERLGYDTPETLVVQSRAEAMTCFDHLGGDCVVKPIFGGEGRGVMRIRDRELAWTVFSSLDQMDAVFYIQAFVPPGGHDTRLLVIGDHVIAASRENKDDFRTNHAHGAKTRLVEPTREQTEMAKRLTTSMGLTIAAVDMIDSLDGSPKVLEVNAVPGWKGIQQVCETNIAAGIIQTISEQMNVAKNERKVSEP</sequence>
<dbReference type="PROSITE" id="PS50975">
    <property type="entry name" value="ATP_GRASP"/>
    <property type="match status" value="1"/>
</dbReference>
<comment type="caution">
    <text evidence="6">The sequence shown here is derived from an EMBL/GenBank/DDBJ whole genome shotgun (WGS) entry which is preliminary data.</text>
</comment>
<evidence type="ECO:0000256" key="2">
    <source>
        <dbReference type="ARBA" id="ARBA00022741"/>
    </source>
</evidence>
<dbReference type="Proteomes" id="UP000315471">
    <property type="component" value="Unassembled WGS sequence"/>
</dbReference>
<gene>
    <name evidence="6" type="primary">rimK_2</name>
    <name evidence="6" type="ORF">Q31b_56160</name>
</gene>
<dbReference type="GO" id="GO:0009432">
    <property type="term" value="P:SOS response"/>
    <property type="evidence" value="ECO:0007669"/>
    <property type="project" value="TreeGrafter"/>
</dbReference>
<evidence type="ECO:0000256" key="1">
    <source>
        <dbReference type="ARBA" id="ARBA00022723"/>
    </source>
</evidence>
<dbReference type="GO" id="GO:0018169">
    <property type="term" value="F:ribosomal S6-glutamic acid ligase activity"/>
    <property type="evidence" value="ECO:0007669"/>
    <property type="project" value="TreeGrafter"/>
</dbReference>
<protein>
    <submittedName>
        <fullName evidence="6">Ribosomal protein S6 modification protein</fullName>
    </submittedName>
</protein>
<dbReference type="GO" id="GO:0005524">
    <property type="term" value="F:ATP binding"/>
    <property type="evidence" value="ECO:0007669"/>
    <property type="project" value="UniProtKB-UniRule"/>
</dbReference>